<evidence type="ECO:0000313" key="1">
    <source>
        <dbReference type="EMBL" id="REC77005.1"/>
    </source>
</evidence>
<reference evidence="1 2" key="1">
    <citation type="journal article" date="2010" name="Syst. Appl. Microbiol.">
        <title>Four new species of Chryseobacterium from the rhizosphere of coastal sand dune plants, Chryseobacterium elymi sp. nov., Chryseobacterium hagamense sp. nov., Chryseobacterium lathyri sp. nov. and Chryseobacterium rhizosphaerae sp. nov.</title>
        <authorList>
            <person name="Cho S.H."/>
            <person name="Lee K.S."/>
            <person name="Shin D.S."/>
            <person name="Han J.H."/>
            <person name="Park K.S."/>
            <person name="Lee C.H."/>
            <person name="Park K.H."/>
            <person name="Kim S.B."/>
        </authorList>
    </citation>
    <scope>NUCLEOTIDE SEQUENCE [LARGE SCALE GENOMIC DNA]</scope>
    <source>
        <strain evidence="1 2">KCTC 22548</strain>
    </source>
</reference>
<keyword evidence="2" id="KW-1185">Reference proteome</keyword>
<dbReference type="RefSeq" id="WP_084087431.1">
    <property type="nucleotide sequence ID" value="NZ_BJYH01000028.1"/>
</dbReference>
<accession>A0ABX9IN78</accession>
<evidence type="ECO:0000313" key="2">
    <source>
        <dbReference type="Proteomes" id="UP000256491"/>
    </source>
</evidence>
<sequence>MSYTFKNTEINNEKASVFETKSLLYLIGKSPDKKHIEYITFDCFNDVSGIDKGFKNIWDIQSKNEANLSPKKIGKYLFTLFDNYLSSFNFKELIFFCPKLKDDYKRDKGLLSYNLSNIVISTFDRIKKGLEEEVKRVKGTTTDYSSKINSFLSQVLFVEDNYTEHEYLKFITKFKNKNLKTDDFYLTVFKELRDIQSSKKNSYIENESIKEIMDVINFRRHLKILDIDTLLICRIIGCEIFQYSSIPLYFFELVKKLDKEDMKDILLNCNSNLSRCFFNKISNKEFWKICESIINYLESNSVTDIDIIFTSIFSTYIPKYKYLDEITIKYLIALIIEGLE</sequence>
<name>A0ABX9IN78_9FLAO</name>
<gene>
    <name evidence="1" type="ORF">DRF57_06355</name>
</gene>
<dbReference type="EMBL" id="QNUF01000005">
    <property type="protein sequence ID" value="REC77005.1"/>
    <property type="molecule type" value="Genomic_DNA"/>
</dbReference>
<evidence type="ECO:0008006" key="3">
    <source>
        <dbReference type="Google" id="ProtNLM"/>
    </source>
</evidence>
<dbReference type="Proteomes" id="UP000256491">
    <property type="component" value="Unassembled WGS sequence"/>
</dbReference>
<organism evidence="1 2">
    <name type="scientific">Chryseobacterium rhizosphaerae</name>
    <dbReference type="NCBI Taxonomy" id="395937"/>
    <lineage>
        <taxon>Bacteria</taxon>
        <taxon>Pseudomonadati</taxon>
        <taxon>Bacteroidota</taxon>
        <taxon>Flavobacteriia</taxon>
        <taxon>Flavobacteriales</taxon>
        <taxon>Weeksellaceae</taxon>
        <taxon>Chryseobacterium group</taxon>
        <taxon>Chryseobacterium</taxon>
    </lineage>
</organism>
<proteinExistence type="predicted"/>
<comment type="caution">
    <text evidence="1">The sequence shown here is derived from an EMBL/GenBank/DDBJ whole genome shotgun (WGS) entry which is preliminary data.</text>
</comment>
<protein>
    <recommendedName>
        <fullName evidence="3">DUF4297 domain-containing protein</fullName>
    </recommendedName>
</protein>